<dbReference type="EMBL" id="HG937692">
    <property type="protein sequence ID" value="CDP36089.1"/>
    <property type="molecule type" value="Genomic_DNA"/>
</dbReference>
<name>A0A060T5K4_BLAAD</name>
<dbReference type="AlphaFoldDB" id="A0A060T5K4"/>
<evidence type="ECO:0000256" key="1">
    <source>
        <dbReference type="SAM" id="MobiDB-lite"/>
    </source>
</evidence>
<feature type="chain" id="PRO_5001587679" evidence="2">
    <location>
        <begin position="19"/>
        <end position="244"/>
    </location>
</feature>
<feature type="compositionally biased region" description="Gly residues" evidence="1">
    <location>
        <begin position="36"/>
        <end position="81"/>
    </location>
</feature>
<evidence type="ECO:0000256" key="2">
    <source>
        <dbReference type="SAM" id="SignalP"/>
    </source>
</evidence>
<feature type="signal peptide" evidence="2">
    <location>
        <begin position="1"/>
        <end position="18"/>
    </location>
</feature>
<accession>A0A060T5K4</accession>
<dbReference type="PANTHER" id="PTHR42091:SF1">
    <property type="entry name" value="CONSERVED GLYCINE-RICH PROTEIN (AFU_ORTHOLOGUE AFUA_7G02440)"/>
    <property type="match status" value="1"/>
</dbReference>
<feature type="compositionally biased region" description="Polar residues" evidence="1">
    <location>
        <begin position="86"/>
        <end position="96"/>
    </location>
</feature>
<keyword evidence="2" id="KW-0732">Signal</keyword>
<feature type="region of interest" description="Disordered" evidence="1">
    <location>
        <begin position="29"/>
        <end position="96"/>
    </location>
</feature>
<reference evidence="3" key="1">
    <citation type="submission" date="2014-02" db="EMBL/GenBank/DDBJ databases">
        <authorList>
            <person name="Genoscope - CEA"/>
        </authorList>
    </citation>
    <scope>NUCLEOTIDE SEQUENCE</scope>
    <source>
        <strain evidence="3">LS3</strain>
    </source>
</reference>
<dbReference type="PANTHER" id="PTHR42091">
    <property type="entry name" value="CONSERVED GLYCINE-RICH PROTEIN (AFU_ORTHOLOGUE AFUA_7G02440)"/>
    <property type="match status" value="1"/>
</dbReference>
<proteinExistence type="predicted"/>
<evidence type="ECO:0000313" key="3">
    <source>
        <dbReference type="EMBL" id="CDP36089.1"/>
    </source>
</evidence>
<protein>
    <submittedName>
        <fullName evidence="3">ARAD1B05038p</fullName>
    </submittedName>
</protein>
<sequence>MKLISVLLLFALLATVLALPVDSDVSNVDLEKRRGGSSGGGGRGGGSSGGSSGGRSGGSSGGSSGNKGGSSGSGGSGGSGSSTGRQTLTNGNGQHISVTSPKVYSGRYVGGAYYPFFPFVGAGAGMYGYALYHNAAYGHLNHTWYPSNATVYDYRYNTTLNGSDYHVHCYCIEDWPCGCGVANSTSFFDELPPGTCDMTKEDNFTSVYINGTLDGDVEKSSGASALRINMYGTVFIIGLVFAFF</sequence>
<gene>
    <name evidence="3" type="ORF">GNLVRS02_ARAD1B05038g</name>
</gene>
<reference evidence="3" key="2">
    <citation type="submission" date="2014-06" db="EMBL/GenBank/DDBJ databases">
        <title>The complete genome of Blastobotrys (Arxula) adeninivorans LS3 - a yeast of biotechnological interest.</title>
        <authorList>
            <person name="Kunze G."/>
            <person name="Gaillardin C."/>
            <person name="Czernicka M."/>
            <person name="Durrens P."/>
            <person name="Martin T."/>
            <person name="Boer E."/>
            <person name="Gabaldon T."/>
            <person name="Cruz J."/>
            <person name="Talla E."/>
            <person name="Marck C."/>
            <person name="Goffeau A."/>
            <person name="Barbe V."/>
            <person name="Baret P."/>
            <person name="Baronian K."/>
            <person name="Beier S."/>
            <person name="Bleykasten C."/>
            <person name="Bode R."/>
            <person name="Casaregola S."/>
            <person name="Despons L."/>
            <person name="Fairhead C."/>
            <person name="Giersberg M."/>
            <person name="Gierski P."/>
            <person name="Hahnel U."/>
            <person name="Hartmann A."/>
            <person name="Jankowska D."/>
            <person name="Jubin C."/>
            <person name="Jung P."/>
            <person name="Lafontaine I."/>
            <person name="Leh-Louis V."/>
            <person name="Lemaire M."/>
            <person name="Marcet-Houben M."/>
            <person name="Mascher M."/>
            <person name="Morel G."/>
            <person name="Richard G.-F."/>
            <person name="Riechen J."/>
            <person name="Sacerdot C."/>
            <person name="Sarkar A."/>
            <person name="Savel G."/>
            <person name="Schacherer J."/>
            <person name="Sherman D."/>
            <person name="Straub M.-L."/>
            <person name="Stein N."/>
            <person name="Thierry A."/>
            <person name="Trautwein-Schult A."/>
            <person name="Westhof E."/>
            <person name="Worch S."/>
            <person name="Dujon B."/>
            <person name="Souciet J.-L."/>
            <person name="Wincker P."/>
            <person name="Scholz U."/>
            <person name="Neuveglise N."/>
        </authorList>
    </citation>
    <scope>NUCLEOTIDE SEQUENCE</scope>
    <source>
        <strain evidence="3">LS3</strain>
    </source>
</reference>
<organism evidence="3">
    <name type="scientific">Blastobotrys adeninivorans</name>
    <name type="common">Yeast</name>
    <name type="synonym">Arxula adeninivorans</name>
    <dbReference type="NCBI Taxonomy" id="409370"/>
    <lineage>
        <taxon>Eukaryota</taxon>
        <taxon>Fungi</taxon>
        <taxon>Dikarya</taxon>
        <taxon>Ascomycota</taxon>
        <taxon>Saccharomycotina</taxon>
        <taxon>Dipodascomycetes</taxon>
        <taxon>Dipodascales</taxon>
        <taxon>Trichomonascaceae</taxon>
        <taxon>Blastobotrys</taxon>
    </lineage>
</organism>
<dbReference type="PhylomeDB" id="A0A060T5K4"/>